<dbReference type="SUPFAM" id="SSF55347">
    <property type="entry name" value="Glyceraldehyde-3-phosphate dehydrogenase-like, C-terminal domain"/>
    <property type="match status" value="1"/>
</dbReference>
<gene>
    <name evidence="3" type="ORF">A3F84_27350</name>
</gene>
<reference evidence="3 4" key="1">
    <citation type="journal article" date="2016" name="Nat. Commun.">
        <title>Thousands of microbial genomes shed light on interconnected biogeochemical processes in an aquifer system.</title>
        <authorList>
            <person name="Anantharaman K."/>
            <person name="Brown C.T."/>
            <person name="Hug L.A."/>
            <person name="Sharon I."/>
            <person name="Castelle C.J."/>
            <person name="Probst A.J."/>
            <person name="Thomas B.C."/>
            <person name="Singh A."/>
            <person name="Wilkins M.J."/>
            <person name="Karaoz U."/>
            <person name="Brodie E.L."/>
            <person name="Williams K.H."/>
            <person name="Hubbard S.S."/>
            <person name="Banfield J.F."/>
        </authorList>
    </citation>
    <scope>NUCLEOTIDE SEQUENCE [LARGE SCALE GENOMIC DNA]</scope>
    <source>
        <strain evidence="4">RIFCSPLOWO2_12_FULL_64_10</strain>
    </source>
</reference>
<organism evidence="3 4">
    <name type="scientific">Handelsmanbacteria sp. (strain RIFCSPLOWO2_12_FULL_64_10)</name>
    <dbReference type="NCBI Taxonomy" id="1817868"/>
    <lineage>
        <taxon>Bacteria</taxon>
        <taxon>Candidatus Handelsmaniibacteriota</taxon>
    </lineage>
</organism>
<dbReference type="InterPro" id="IPR036291">
    <property type="entry name" value="NAD(P)-bd_dom_sf"/>
</dbReference>
<dbReference type="AlphaFoldDB" id="A0A1F6C3F6"/>
<proteinExistence type="predicted"/>
<dbReference type="PANTHER" id="PTHR43377:SF1">
    <property type="entry name" value="BILIVERDIN REDUCTASE A"/>
    <property type="match status" value="1"/>
</dbReference>
<comment type="caution">
    <text evidence="3">The sequence shown here is derived from an EMBL/GenBank/DDBJ whole genome shotgun (WGS) entry which is preliminary data.</text>
</comment>
<evidence type="ECO:0000259" key="1">
    <source>
        <dbReference type="Pfam" id="PF01408"/>
    </source>
</evidence>
<dbReference type="Proteomes" id="UP000178606">
    <property type="component" value="Unassembled WGS sequence"/>
</dbReference>
<dbReference type="InterPro" id="IPR000683">
    <property type="entry name" value="Gfo/Idh/MocA-like_OxRdtase_N"/>
</dbReference>
<dbReference type="InterPro" id="IPR055170">
    <property type="entry name" value="GFO_IDH_MocA-like_dom"/>
</dbReference>
<feature type="domain" description="GFO/IDH/MocA-like oxidoreductase" evidence="2">
    <location>
        <begin position="138"/>
        <end position="267"/>
    </location>
</feature>
<dbReference type="GO" id="GO:0000166">
    <property type="term" value="F:nucleotide binding"/>
    <property type="evidence" value="ECO:0007669"/>
    <property type="project" value="InterPro"/>
</dbReference>
<sequence length="344" mass="37219">MADTSKIRVGVVGAGWFASRRHLPDIVASAEAEIAALCRRDAAQLRRVADHFGVCRTFTDYRRMLEEVEMDAVLVTTPHALHHAQARAALERGLHVLLEKPMAVSSAEARDLVALSQEKGRVLLVAQNPPYWSHCHLLRQVVRSEAFGDLEAVSISWTGNAEWVFGRGPLPKEIPGVVPPTLYRGDPALNGGGGFMDGGPHLVCELLWATGLRARSVVAFMDDPVVDMRTTVTVALENGAQATICYVGDTRHPGRRVRSLYFGSKATVLVEGQPFSLTTIRPGEAPTIVAEKDMPPVPGPVANFIDAIRGRAEPLSGPLDGLRCVEVLEAAYRSARSGQRIAIA</sequence>
<name>A0A1F6C3F6_HANXR</name>
<accession>A0A1F6C3F6</accession>
<protein>
    <submittedName>
        <fullName evidence="3">Uncharacterized protein</fullName>
    </submittedName>
</protein>
<dbReference type="EMBL" id="MFKF01000427">
    <property type="protein sequence ID" value="OGG43710.1"/>
    <property type="molecule type" value="Genomic_DNA"/>
</dbReference>
<evidence type="ECO:0000313" key="3">
    <source>
        <dbReference type="EMBL" id="OGG43710.1"/>
    </source>
</evidence>
<dbReference type="InterPro" id="IPR051450">
    <property type="entry name" value="Gfo/Idh/MocA_Oxidoreductases"/>
</dbReference>
<dbReference type="SUPFAM" id="SSF51735">
    <property type="entry name" value="NAD(P)-binding Rossmann-fold domains"/>
    <property type="match status" value="1"/>
</dbReference>
<feature type="domain" description="Gfo/Idh/MocA-like oxidoreductase N-terminal" evidence="1">
    <location>
        <begin position="7"/>
        <end position="126"/>
    </location>
</feature>
<dbReference type="Gene3D" id="3.30.360.10">
    <property type="entry name" value="Dihydrodipicolinate Reductase, domain 2"/>
    <property type="match status" value="1"/>
</dbReference>
<dbReference type="Gene3D" id="3.40.50.720">
    <property type="entry name" value="NAD(P)-binding Rossmann-like Domain"/>
    <property type="match status" value="1"/>
</dbReference>
<evidence type="ECO:0000259" key="2">
    <source>
        <dbReference type="Pfam" id="PF22725"/>
    </source>
</evidence>
<dbReference type="PANTHER" id="PTHR43377">
    <property type="entry name" value="BILIVERDIN REDUCTASE A"/>
    <property type="match status" value="1"/>
</dbReference>
<dbReference type="Pfam" id="PF01408">
    <property type="entry name" value="GFO_IDH_MocA"/>
    <property type="match status" value="1"/>
</dbReference>
<dbReference type="Pfam" id="PF22725">
    <property type="entry name" value="GFO_IDH_MocA_C3"/>
    <property type="match status" value="1"/>
</dbReference>
<evidence type="ECO:0000313" key="4">
    <source>
        <dbReference type="Proteomes" id="UP000178606"/>
    </source>
</evidence>